<dbReference type="PANTHER" id="PTHR45138:SF9">
    <property type="entry name" value="DIGUANYLATE CYCLASE DGCM-RELATED"/>
    <property type="match status" value="1"/>
</dbReference>
<dbReference type="Gene3D" id="3.30.450.20">
    <property type="entry name" value="PAS domain"/>
    <property type="match status" value="1"/>
</dbReference>
<dbReference type="SMART" id="SM00091">
    <property type="entry name" value="PAS"/>
    <property type="match status" value="1"/>
</dbReference>
<dbReference type="SMART" id="SM00448">
    <property type="entry name" value="REC"/>
    <property type="match status" value="2"/>
</dbReference>
<dbReference type="InterPro" id="IPR001610">
    <property type="entry name" value="PAC"/>
</dbReference>
<organism evidence="10 11">
    <name type="scientific">Thioalkalivibrio halophilus</name>
    <dbReference type="NCBI Taxonomy" id="252474"/>
    <lineage>
        <taxon>Bacteria</taxon>
        <taxon>Pseudomonadati</taxon>
        <taxon>Pseudomonadota</taxon>
        <taxon>Gammaproteobacteria</taxon>
        <taxon>Chromatiales</taxon>
        <taxon>Ectothiorhodospiraceae</taxon>
        <taxon>Thioalkalivibrio</taxon>
    </lineage>
</organism>
<proteinExistence type="predicted"/>
<dbReference type="NCBIfam" id="TIGR00254">
    <property type="entry name" value="GGDEF"/>
    <property type="match status" value="1"/>
</dbReference>
<feature type="domain" description="Response regulatory" evidence="6">
    <location>
        <begin position="185"/>
        <end position="302"/>
    </location>
</feature>
<dbReference type="PANTHER" id="PTHR45138">
    <property type="entry name" value="REGULATORY COMPONENTS OF SENSORY TRANSDUCTION SYSTEM"/>
    <property type="match status" value="1"/>
</dbReference>
<name>A0A1V3A1P5_9GAMM</name>
<evidence type="ECO:0000256" key="3">
    <source>
        <dbReference type="ARBA" id="ARBA00034247"/>
    </source>
</evidence>
<dbReference type="AlphaFoldDB" id="A0A1V3A1P5"/>
<dbReference type="OrthoDB" id="9793549at2"/>
<evidence type="ECO:0000313" key="10">
    <source>
        <dbReference type="EMBL" id="OOC11261.1"/>
    </source>
</evidence>
<evidence type="ECO:0000256" key="4">
    <source>
        <dbReference type="PROSITE-ProRule" id="PRU00169"/>
    </source>
</evidence>
<evidence type="ECO:0000259" key="8">
    <source>
        <dbReference type="PROSITE" id="PS50113"/>
    </source>
</evidence>
<dbReference type="SMART" id="SM00086">
    <property type="entry name" value="PAC"/>
    <property type="match status" value="1"/>
</dbReference>
<sequence>MSENAEPVTDVLLVEDEPADVHLTRMAFEEAGVTARLHHVNDGREALRFLAGEAPYDHAPQPGLILLDLNMPHMGGLEFLQRLRETDQADATPVVVLSTSDLERDIRASRQNGAADYMVKPLDMEQFCVRVQRLAQDWNLPLAEHAPSPTPAPSPTERRDASPEAPRKGGDHATAPEDTRREGVPVLLVEDEPGDADLVRFGLRGSARDRFDVTWVDRLSAVPQVLDKVSPAVVLLDLSLPDSTGLYTVRAAREWFRETPIIVLTGYDDEDFALRTLEAGAADYLVKGRIETSTLVRAIRYARSRASLEGRVRESEARMAAALEGAHLGLWDWRVDQDSMYVDRRWGELTGLAEAEGIGPITLWEQVLHPDDRERRDTALQRHLAGETLRYSAEFRVRHPSGSEAWLLDAGQVIERDRDQHARRMVGVVQDITEHKRMEQRLETLARTDPLTGLANRRLFMDELEREYARMRREPGYTAGLLMLDIDHFKRFNDRYGHEIGDQVLVEFADCIASALRAGDRAARLGGEEFAILLHGTSPEGAEHTAERVRARVEAMEPQPERPNTTGVTTSIGVTILRADDRGADDALRRADDALYAAKSRGRNCVVVNGSAREEEPPKD</sequence>
<keyword evidence="4" id="KW-0597">Phosphoprotein</keyword>
<dbReference type="SMART" id="SM00267">
    <property type="entry name" value="GGDEF"/>
    <property type="match status" value="1"/>
</dbReference>
<dbReference type="InterPro" id="IPR013655">
    <property type="entry name" value="PAS_fold_3"/>
</dbReference>
<dbReference type="Gene3D" id="2.10.70.100">
    <property type="match status" value="1"/>
</dbReference>
<feature type="modified residue" description="4-aspartylphosphate" evidence="4">
    <location>
        <position position="237"/>
    </location>
</feature>
<dbReference type="InterPro" id="IPR000700">
    <property type="entry name" value="PAS-assoc_C"/>
</dbReference>
<feature type="region of interest" description="Disordered" evidence="5">
    <location>
        <begin position="142"/>
        <end position="182"/>
    </location>
</feature>
<comment type="catalytic activity">
    <reaction evidence="3">
        <text>2 GTP = 3',3'-c-di-GMP + 2 diphosphate</text>
        <dbReference type="Rhea" id="RHEA:24898"/>
        <dbReference type="ChEBI" id="CHEBI:33019"/>
        <dbReference type="ChEBI" id="CHEBI:37565"/>
        <dbReference type="ChEBI" id="CHEBI:58805"/>
        <dbReference type="EC" id="2.7.7.65"/>
    </reaction>
</comment>
<dbReference type="Gene3D" id="3.30.70.270">
    <property type="match status" value="1"/>
</dbReference>
<dbReference type="CDD" id="cd00130">
    <property type="entry name" value="PAS"/>
    <property type="match status" value="1"/>
</dbReference>
<dbReference type="Proteomes" id="UP000189177">
    <property type="component" value="Unassembled WGS sequence"/>
</dbReference>
<dbReference type="SUPFAM" id="SSF52172">
    <property type="entry name" value="CheY-like"/>
    <property type="match status" value="2"/>
</dbReference>
<comment type="caution">
    <text evidence="10">The sequence shown here is derived from an EMBL/GenBank/DDBJ whole genome shotgun (WGS) entry which is preliminary data.</text>
</comment>
<evidence type="ECO:0000259" key="9">
    <source>
        <dbReference type="PROSITE" id="PS50887"/>
    </source>
</evidence>
<feature type="domain" description="Response regulatory" evidence="6">
    <location>
        <begin position="10"/>
        <end position="135"/>
    </location>
</feature>
<dbReference type="Pfam" id="PF00072">
    <property type="entry name" value="Response_reg"/>
    <property type="match status" value="2"/>
</dbReference>
<dbReference type="GO" id="GO:0052621">
    <property type="term" value="F:diguanylate cyclase activity"/>
    <property type="evidence" value="ECO:0007669"/>
    <property type="project" value="UniProtKB-EC"/>
</dbReference>
<dbReference type="InterPro" id="IPR000014">
    <property type="entry name" value="PAS"/>
</dbReference>
<dbReference type="Gene3D" id="3.40.50.2300">
    <property type="match status" value="2"/>
</dbReference>
<dbReference type="InterPro" id="IPR058245">
    <property type="entry name" value="NreC/VraR/RcsB-like_REC"/>
</dbReference>
<reference evidence="10 11" key="1">
    <citation type="submission" date="2017-02" db="EMBL/GenBank/DDBJ databases">
        <title>Genomic diversity within the haloalkaliphilic genus Thioalkalivibrio.</title>
        <authorList>
            <person name="Ahn A.-C."/>
            <person name="Meier-Kolthoff J."/>
            <person name="Overmars L."/>
            <person name="Richter M."/>
            <person name="Woyke T."/>
            <person name="Sorokin D.Y."/>
            <person name="Muyzer G."/>
        </authorList>
    </citation>
    <scope>NUCLEOTIDE SEQUENCE [LARGE SCALE GENOMIC DNA]</scope>
    <source>
        <strain evidence="10 11">HL17</strain>
    </source>
</reference>
<feature type="compositionally biased region" description="Basic and acidic residues" evidence="5">
    <location>
        <begin position="156"/>
        <end position="182"/>
    </location>
</feature>
<keyword evidence="11" id="KW-1185">Reference proteome</keyword>
<dbReference type="SUPFAM" id="SSF55073">
    <property type="entry name" value="Nucleotide cyclase"/>
    <property type="match status" value="1"/>
</dbReference>
<dbReference type="InterPro" id="IPR001789">
    <property type="entry name" value="Sig_transdc_resp-reg_receiver"/>
</dbReference>
<dbReference type="FunFam" id="3.30.70.270:FF:000001">
    <property type="entry name" value="Diguanylate cyclase domain protein"/>
    <property type="match status" value="1"/>
</dbReference>
<dbReference type="GO" id="GO:0000160">
    <property type="term" value="P:phosphorelay signal transduction system"/>
    <property type="evidence" value="ECO:0007669"/>
    <property type="project" value="InterPro"/>
</dbReference>
<dbReference type="CDD" id="cd17535">
    <property type="entry name" value="REC_NarL-like"/>
    <property type="match status" value="1"/>
</dbReference>
<dbReference type="InterPro" id="IPR011006">
    <property type="entry name" value="CheY-like_superfamily"/>
</dbReference>
<protein>
    <recommendedName>
        <fullName evidence="2">diguanylate cyclase</fullName>
        <ecNumber evidence="2">2.7.7.65</ecNumber>
    </recommendedName>
</protein>
<evidence type="ECO:0000313" key="11">
    <source>
        <dbReference type="Proteomes" id="UP000189177"/>
    </source>
</evidence>
<dbReference type="EC" id="2.7.7.65" evidence="2"/>
<dbReference type="NCBIfam" id="TIGR00229">
    <property type="entry name" value="sensory_box"/>
    <property type="match status" value="1"/>
</dbReference>
<dbReference type="Pfam" id="PF00990">
    <property type="entry name" value="GGDEF"/>
    <property type="match status" value="1"/>
</dbReference>
<dbReference type="CDD" id="cd17557">
    <property type="entry name" value="REC_Rcp-like"/>
    <property type="match status" value="1"/>
</dbReference>
<feature type="modified residue" description="4-aspartylphosphate" evidence="4">
    <location>
        <position position="68"/>
    </location>
</feature>
<dbReference type="PROSITE" id="PS50887">
    <property type="entry name" value="GGDEF"/>
    <property type="match status" value="1"/>
</dbReference>
<dbReference type="RefSeq" id="WP_077243531.1">
    <property type="nucleotide sequence ID" value="NZ_MUZR01000004.1"/>
</dbReference>
<dbReference type="GO" id="GO:0043709">
    <property type="term" value="P:cell adhesion involved in single-species biofilm formation"/>
    <property type="evidence" value="ECO:0007669"/>
    <property type="project" value="TreeGrafter"/>
</dbReference>
<dbReference type="STRING" id="252474.B1A74_01165"/>
<dbReference type="EMBL" id="MUZR01000004">
    <property type="protein sequence ID" value="OOC11261.1"/>
    <property type="molecule type" value="Genomic_DNA"/>
</dbReference>
<dbReference type="InterPro" id="IPR050469">
    <property type="entry name" value="Diguanylate_Cyclase"/>
</dbReference>
<dbReference type="GO" id="GO:1902201">
    <property type="term" value="P:negative regulation of bacterial-type flagellum-dependent cell motility"/>
    <property type="evidence" value="ECO:0007669"/>
    <property type="project" value="TreeGrafter"/>
</dbReference>
<gene>
    <name evidence="10" type="ORF">B1A74_01165</name>
</gene>
<dbReference type="CDD" id="cd01949">
    <property type="entry name" value="GGDEF"/>
    <property type="match status" value="1"/>
</dbReference>
<comment type="cofactor">
    <cofactor evidence="1">
        <name>Mg(2+)</name>
        <dbReference type="ChEBI" id="CHEBI:18420"/>
    </cofactor>
</comment>
<accession>A0A1V3A1P5</accession>
<evidence type="ECO:0000259" key="7">
    <source>
        <dbReference type="PROSITE" id="PS50112"/>
    </source>
</evidence>
<dbReference type="InterPro" id="IPR043128">
    <property type="entry name" value="Rev_trsase/Diguanyl_cyclase"/>
</dbReference>
<feature type="domain" description="PAC" evidence="8">
    <location>
        <begin position="391"/>
        <end position="444"/>
    </location>
</feature>
<feature type="domain" description="PAS" evidence="7">
    <location>
        <begin position="315"/>
        <end position="387"/>
    </location>
</feature>
<dbReference type="PROSITE" id="PS50113">
    <property type="entry name" value="PAC"/>
    <property type="match status" value="1"/>
</dbReference>
<dbReference type="InterPro" id="IPR029787">
    <property type="entry name" value="Nucleotide_cyclase"/>
</dbReference>
<dbReference type="Pfam" id="PF08447">
    <property type="entry name" value="PAS_3"/>
    <property type="match status" value="1"/>
</dbReference>
<evidence type="ECO:0000259" key="6">
    <source>
        <dbReference type="PROSITE" id="PS50110"/>
    </source>
</evidence>
<dbReference type="SUPFAM" id="SSF55785">
    <property type="entry name" value="PYP-like sensor domain (PAS domain)"/>
    <property type="match status" value="1"/>
</dbReference>
<feature type="domain" description="GGDEF" evidence="9">
    <location>
        <begin position="477"/>
        <end position="611"/>
    </location>
</feature>
<evidence type="ECO:0000256" key="2">
    <source>
        <dbReference type="ARBA" id="ARBA00012528"/>
    </source>
</evidence>
<evidence type="ECO:0000256" key="5">
    <source>
        <dbReference type="SAM" id="MobiDB-lite"/>
    </source>
</evidence>
<dbReference type="PROSITE" id="PS50112">
    <property type="entry name" value="PAS"/>
    <property type="match status" value="1"/>
</dbReference>
<dbReference type="GO" id="GO:0005886">
    <property type="term" value="C:plasma membrane"/>
    <property type="evidence" value="ECO:0007669"/>
    <property type="project" value="TreeGrafter"/>
</dbReference>
<dbReference type="InterPro" id="IPR035965">
    <property type="entry name" value="PAS-like_dom_sf"/>
</dbReference>
<dbReference type="InterPro" id="IPR000160">
    <property type="entry name" value="GGDEF_dom"/>
</dbReference>
<evidence type="ECO:0000256" key="1">
    <source>
        <dbReference type="ARBA" id="ARBA00001946"/>
    </source>
</evidence>
<dbReference type="PROSITE" id="PS50110">
    <property type="entry name" value="RESPONSE_REGULATORY"/>
    <property type="match status" value="2"/>
</dbReference>